<dbReference type="STRING" id="1579979.WM2015_1390"/>
<dbReference type="Pfam" id="PF11871">
    <property type="entry name" value="DUF3391"/>
    <property type="match status" value="1"/>
</dbReference>
<dbReference type="EMBL" id="CP012154">
    <property type="protein sequence ID" value="AKS41762.1"/>
    <property type="molecule type" value="Genomic_DNA"/>
</dbReference>
<dbReference type="SUPFAM" id="SSF109604">
    <property type="entry name" value="HD-domain/PDEase-like"/>
    <property type="match status" value="1"/>
</dbReference>
<dbReference type="CDD" id="cd00077">
    <property type="entry name" value="HDc"/>
    <property type="match status" value="1"/>
</dbReference>
<keyword evidence="3" id="KW-1185">Reference proteome</keyword>
<evidence type="ECO:0000256" key="1">
    <source>
        <dbReference type="SAM" id="MobiDB-lite"/>
    </source>
</evidence>
<dbReference type="InterPro" id="IPR021812">
    <property type="entry name" value="DUF3391"/>
</dbReference>
<dbReference type="Proteomes" id="UP000066624">
    <property type="component" value="Chromosome"/>
</dbReference>
<gene>
    <name evidence="2" type="ORF">WM2015_1390</name>
</gene>
<dbReference type="Gene3D" id="1.10.3210.10">
    <property type="entry name" value="Hypothetical protein af1432"/>
    <property type="match status" value="1"/>
</dbReference>
<dbReference type="AlphaFoldDB" id="A0A0K0XVW3"/>
<organism evidence="2 3">
    <name type="scientific">Wenzhouxiangella marina</name>
    <dbReference type="NCBI Taxonomy" id="1579979"/>
    <lineage>
        <taxon>Bacteria</taxon>
        <taxon>Pseudomonadati</taxon>
        <taxon>Pseudomonadota</taxon>
        <taxon>Gammaproteobacteria</taxon>
        <taxon>Chromatiales</taxon>
        <taxon>Wenzhouxiangellaceae</taxon>
        <taxon>Wenzhouxiangella</taxon>
    </lineage>
</organism>
<dbReference type="Pfam" id="PF13487">
    <property type="entry name" value="HD_5"/>
    <property type="match status" value="1"/>
</dbReference>
<dbReference type="KEGG" id="wma:WM2015_1390"/>
<name>A0A0K0XVW3_9GAMM</name>
<dbReference type="PROSITE" id="PS51832">
    <property type="entry name" value="HD_GYP"/>
    <property type="match status" value="1"/>
</dbReference>
<dbReference type="RefSeq" id="WP_082169536.1">
    <property type="nucleotide sequence ID" value="NZ_CP012154.1"/>
</dbReference>
<dbReference type="InterPro" id="IPR003607">
    <property type="entry name" value="HD/PDEase_dom"/>
</dbReference>
<feature type="compositionally biased region" description="Basic and acidic residues" evidence="1">
    <location>
        <begin position="85"/>
        <end position="100"/>
    </location>
</feature>
<dbReference type="PANTHER" id="PTHR43155:SF2">
    <property type="entry name" value="CYCLIC DI-GMP PHOSPHODIESTERASE PA4108"/>
    <property type="match status" value="1"/>
</dbReference>
<feature type="region of interest" description="Disordered" evidence="1">
    <location>
        <begin position="76"/>
        <end position="106"/>
    </location>
</feature>
<evidence type="ECO:0000313" key="3">
    <source>
        <dbReference type="Proteomes" id="UP000066624"/>
    </source>
</evidence>
<evidence type="ECO:0000313" key="2">
    <source>
        <dbReference type="EMBL" id="AKS41762.1"/>
    </source>
</evidence>
<accession>A0A0K0XVW3</accession>
<proteinExistence type="predicted"/>
<dbReference type="InterPro" id="IPR037522">
    <property type="entry name" value="HD_GYP_dom"/>
</dbReference>
<dbReference type="SMART" id="SM00471">
    <property type="entry name" value="HDc"/>
    <property type="match status" value="1"/>
</dbReference>
<dbReference type="GO" id="GO:0008081">
    <property type="term" value="F:phosphoric diester hydrolase activity"/>
    <property type="evidence" value="ECO:0007669"/>
    <property type="project" value="UniProtKB-ARBA"/>
</dbReference>
<dbReference type="PANTHER" id="PTHR43155">
    <property type="entry name" value="CYCLIC DI-GMP PHOSPHODIESTERASE PA4108-RELATED"/>
    <property type="match status" value="1"/>
</dbReference>
<reference evidence="2 3" key="1">
    <citation type="submission" date="2015-07" db="EMBL/GenBank/DDBJ databases">
        <authorList>
            <person name="Noorani M."/>
        </authorList>
    </citation>
    <scope>NUCLEOTIDE SEQUENCE [LARGE SCALE GENOMIC DNA]</scope>
    <source>
        <strain evidence="2 3">KCTC 42284</strain>
    </source>
</reference>
<protein>
    <submittedName>
        <fullName evidence="2">Uncharacterized protein</fullName>
    </submittedName>
</protein>
<dbReference type="OrthoDB" id="9802066at2"/>
<sequence length="430" mass="47978">MRKSGEPQNESGSMWQTELIIHPSDLQIGHFIIRLDIPWIETPFPLQGVLVNDAKTRRWFMDHCQWVVIDYSRSPNKVRPKPSRLSHEAARTARQSDPRHPVNSLRGSRLDAETVGAALKAYSLLDGQARRMIKTFSERGVIEVKTAEKVVGELSDYLERNLAAMVWLTRIKDRDDYTAQHSINCAILALGLAHALEWPQEQVERAGLAALLHDLGNVTLDLDLLNKPGRLTGEEYQVIKTHTTAGYELLNKEHDVHPDIALAALEHHERPDGLGYPNGRKSGEINPVSQLVSVVDVYDAVTSDRGYRPARSHHDALGILWRGRGRKFDKAMVETFIHFMGWVAPGTLVRLSNGELAVVEETNIGHGFYPLVRLLIPGSAGYRAGKRLDLAELRDEQGRPKLRIAEVLPDGAQGVKVKSLLVSALDEDSG</sequence>